<evidence type="ECO:0000256" key="3">
    <source>
        <dbReference type="ARBA" id="ARBA00022679"/>
    </source>
</evidence>
<dbReference type="AlphaFoldDB" id="B3RRD3"/>
<dbReference type="STRING" id="10228.B3RRD3"/>
<dbReference type="RefSeq" id="XP_002110319.1">
    <property type="nucleotide sequence ID" value="XM_002110283.1"/>
</dbReference>
<dbReference type="PANTHER" id="PTHR45884">
    <property type="entry name" value="N-ACETYLTRANSFERASE ECO"/>
    <property type="match status" value="1"/>
</dbReference>
<sequence>KQMYLDLGQKKIGHTTCAVCGMVYTIGEPDDEDAHRLFHERFISGIRFVGWKNEHVVARYLDGRVIMVLPTDHPSRVKKVLEIKALIDDQLGIPNQAKETQHWDCKTLLFISNTKTVAGCLIAEEADKARRLLPSKVNKNNNNSRRRRINKYSADAVCSNLPDWCSDEEFPVICGVSRVWVDARHRRSKIATRMMDCLLNNFVYGHAMEKSEIAFSAPTADGNAFANHYFQSTSYLVYH</sequence>
<keyword evidence="7" id="KW-0539">Nucleus</keyword>
<dbReference type="GO" id="GO:0007064">
    <property type="term" value="P:mitotic sister chromatid cohesion"/>
    <property type="evidence" value="ECO:0000318"/>
    <property type="project" value="GO_Central"/>
</dbReference>
<evidence type="ECO:0000256" key="2">
    <source>
        <dbReference type="ARBA" id="ARBA00005816"/>
    </source>
</evidence>
<dbReference type="GO" id="GO:0005634">
    <property type="term" value="C:nucleus"/>
    <property type="evidence" value="ECO:0000318"/>
    <property type="project" value="GO_Central"/>
</dbReference>
<evidence type="ECO:0000256" key="7">
    <source>
        <dbReference type="ARBA" id="ARBA00023242"/>
    </source>
</evidence>
<dbReference type="eggNOG" id="KOG3014">
    <property type="taxonomic scope" value="Eukaryota"/>
</dbReference>
<evidence type="ECO:0008006" key="14">
    <source>
        <dbReference type="Google" id="ProtNLM"/>
    </source>
</evidence>
<dbReference type="OrthoDB" id="428854at2759"/>
<dbReference type="EMBL" id="DS985243">
    <property type="protein sequence ID" value="EDV26323.1"/>
    <property type="molecule type" value="Genomic_DNA"/>
</dbReference>
<comment type="subcellular location">
    <subcellularLocation>
        <location evidence="1">Nucleus</location>
    </subcellularLocation>
</comment>
<keyword evidence="8" id="KW-0131">Cell cycle</keyword>
<comment type="similarity">
    <text evidence="2">Belongs to the acetyltransferase family. ECO subfamily.</text>
</comment>
<feature type="domain" description="N-acetyltransferase ESCO zinc-finger" evidence="10">
    <location>
        <begin position="2"/>
        <end position="41"/>
    </location>
</feature>
<evidence type="ECO:0000256" key="4">
    <source>
        <dbReference type="ARBA" id="ARBA00022723"/>
    </source>
</evidence>
<dbReference type="GO" id="GO:0000785">
    <property type="term" value="C:chromatin"/>
    <property type="evidence" value="ECO:0000318"/>
    <property type="project" value="GO_Central"/>
</dbReference>
<dbReference type="KEGG" id="tad:TRIADDRAFT_15482"/>
<organism evidence="12 13">
    <name type="scientific">Trichoplax adhaerens</name>
    <name type="common">Trichoplax reptans</name>
    <dbReference type="NCBI Taxonomy" id="10228"/>
    <lineage>
        <taxon>Eukaryota</taxon>
        <taxon>Metazoa</taxon>
        <taxon>Placozoa</taxon>
        <taxon>Uniplacotomia</taxon>
        <taxon>Trichoplacea</taxon>
        <taxon>Trichoplacidae</taxon>
        <taxon>Trichoplax</taxon>
    </lineage>
</organism>
<dbReference type="InterPro" id="IPR028009">
    <property type="entry name" value="ESCO_Acetyltransf_dom"/>
</dbReference>
<feature type="non-terminal residue" evidence="12">
    <location>
        <position position="239"/>
    </location>
</feature>
<dbReference type="Pfam" id="PF13878">
    <property type="entry name" value="zf-C2H2_3"/>
    <property type="match status" value="1"/>
</dbReference>
<dbReference type="PhylomeDB" id="B3RRD3"/>
<evidence type="ECO:0000256" key="8">
    <source>
        <dbReference type="ARBA" id="ARBA00023306"/>
    </source>
</evidence>
<dbReference type="GO" id="GO:0008270">
    <property type="term" value="F:zinc ion binding"/>
    <property type="evidence" value="ECO:0007669"/>
    <property type="project" value="UniProtKB-KW"/>
</dbReference>
<feature type="non-terminal residue" evidence="12">
    <location>
        <position position="1"/>
    </location>
</feature>
<keyword evidence="13" id="KW-1185">Reference proteome</keyword>
<reference evidence="12 13" key="1">
    <citation type="journal article" date="2008" name="Nature">
        <title>The Trichoplax genome and the nature of placozoans.</title>
        <authorList>
            <person name="Srivastava M."/>
            <person name="Begovic E."/>
            <person name="Chapman J."/>
            <person name="Putnam N.H."/>
            <person name="Hellsten U."/>
            <person name="Kawashima T."/>
            <person name="Kuo A."/>
            <person name="Mitros T."/>
            <person name="Salamov A."/>
            <person name="Carpenter M.L."/>
            <person name="Signorovitch A.Y."/>
            <person name="Moreno M.A."/>
            <person name="Kamm K."/>
            <person name="Grimwood J."/>
            <person name="Schmutz J."/>
            <person name="Shapiro H."/>
            <person name="Grigoriev I.V."/>
            <person name="Buss L.W."/>
            <person name="Schierwater B."/>
            <person name="Dellaporta S.L."/>
            <person name="Rokhsar D.S."/>
        </authorList>
    </citation>
    <scope>NUCLEOTIDE SEQUENCE [LARGE SCALE GENOMIC DNA]</scope>
    <source>
        <strain evidence="12 13">Grell-BS-1999</strain>
    </source>
</reference>
<evidence type="ECO:0000313" key="13">
    <source>
        <dbReference type="Proteomes" id="UP000009022"/>
    </source>
</evidence>
<evidence type="ECO:0000256" key="5">
    <source>
        <dbReference type="ARBA" id="ARBA00022771"/>
    </source>
</evidence>
<keyword evidence="3" id="KW-0808">Transferase</keyword>
<keyword evidence="9" id="KW-0012">Acyltransferase</keyword>
<dbReference type="GO" id="GO:0061733">
    <property type="term" value="F:protein-lysine-acetyltransferase activity"/>
    <property type="evidence" value="ECO:0000318"/>
    <property type="project" value="GO_Central"/>
</dbReference>
<evidence type="ECO:0000259" key="11">
    <source>
        <dbReference type="Pfam" id="PF13880"/>
    </source>
</evidence>
<protein>
    <recommendedName>
        <fullName evidence="14">N-acetyltransferase ESCO acetyl-transferase domain-containing protein</fullName>
    </recommendedName>
</protein>
<feature type="domain" description="N-acetyltransferase ESCO acetyl-transferase" evidence="11">
    <location>
        <begin position="171"/>
        <end position="238"/>
    </location>
</feature>
<keyword evidence="6" id="KW-0862">Zinc</keyword>
<name>B3RRD3_TRIAD</name>
<dbReference type="OMA" id="KEHQKFC"/>
<gene>
    <name evidence="12" type="ORF">TRIADDRAFT_15482</name>
</gene>
<evidence type="ECO:0000313" key="12">
    <source>
        <dbReference type="EMBL" id="EDV26323.1"/>
    </source>
</evidence>
<dbReference type="Pfam" id="PF13880">
    <property type="entry name" value="Acetyltransf_13"/>
    <property type="match status" value="1"/>
</dbReference>
<dbReference type="InterPro" id="IPR028005">
    <property type="entry name" value="AcTrfase_ESCO_Znf_dom"/>
</dbReference>
<dbReference type="GeneID" id="6752067"/>
<evidence type="ECO:0000256" key="9">
    <source>
        <dbReference type="ARBA" id="ARBA00023315"/>
    </source>
</evidence>
<dbReference type="PANTHER" id="PTHR45884:SF2">
    <property type="entry name" value="N-ACETYLTRANSFERASE ECO"/>
    <property type="match status" value="1"/>
</dbReference>
<dbReference type="Proteomes" id="UP000009022">
    <property type="component" value="Unassembled WGS sequence"/>
</dbReference>
<accession>B3RRD3</accession>
<dbReference type="HOGENOM" id="CLU_039183_0_1_1"/>
<evidence type="ECO:0000256" key="6">
    <source>
        <dbReference type="ARBA" id="ARBA00022833"/>
    </source>
</evidence>
<keyword evidence="4" id="KW-0479">Metal-binding</keyword>
<keyword evidence="5" id="KW-0863">Zinc-finger</keyword>
<proteinExistence type="inferred from homology"/>
<evidence type="ECO:0000259" key="10">
    <source>
        <dbReference type="Pfam" id="PF13878"/>
    </source>
</evidence>
<dbReference type="CTD" id="6752067"/>
<dbReference type="InParanoid" id="B3RRD3"/>
<evidence type="ECO:0000256" key="1">
    <source>
        <dbReference type="ARBA" id="ARBA00004123"/>
    </source>
</evidence>